<dbReference type="AlphaFoldDB" id="A0A2P2PCR9"/>
<dbReference type="EMBL" id="GGEC01072042">
    <property type="protein sequence ID" value="MBX52526.1"/>
    <property type="molecule type" value="Transcribed_RNA"/>
</dbReference>
<organism evidence="1">
    <name type="scientific">Rhizophora mucronata</name>
    <name type="common">Asiatic mangrove</name>
    <dbReference type="NCBI Taxonomy" id="61149"/>
    <lineage>
        <taxon>Eukaryota</taxon>
        <taxon>Viridiplantae</taxon>
        <taxon>Streptophyta</taxon>
        <taxon>Embryophyta</taxon>
        <taxon>Tracheophyta</taxon>
        <taxon>Spermatophyta</taxon>
        <taxon>Magnoliopsida</taxon>
        <taxon>eudicotyledons</taxon>
        <taxon>Gunneridae</taxon>
        <taxon>Pentapetalae</taxon>
        <taxon>rosids</taxon>
        <taxon>fabids</taxon>
        <taxon>Malpighiales</taxon>
        <taxon>Rhizophoraceae</taxon>
        <taxon>Rhizophora</taxon>
    </lineage>
</organism>
<reference evidence="1" key="1">
    <citation type="submission" date="2018-02" db="EMBL/GenBank/DDBJ databases">
        <title>Rhizophora mucronata_Transcriptome.</title>
        <authorList>
            <person name="Meera S.P."/>
            <person name="Sreeshan A."/>
            <person name="Augustine A."/>
        </authorList>
    </citation>
    <scope>NUCLEOTIDE SEQUENCE</scope>
    <source>
        <tissue evidence="1">Leaf</tissue>
    </source>
</reference>
<proteinExistence type="predicted"/>
<protein>
    <submittedName>
        <fullName evidence="1">Uncharacterized protein</fullName>
    </submittedName>
</protein>
<evidence type="ECO:0000313" key="1">
    <source>
        <dbReference type="EMBL" id="MBX52526.1"/>
    </source>
</evidence>
<accession>A0A2P2PCR9</accession>
<name>A0A2P2PCR9_RHIMU</name>
<sequence length="25" mass="3086">MSSSKQQFWKHLNLRHTRKLTAMKQ</sequence>